<proteinExistence type="predicted"/>
<dbReference type="EMBL" id="CP095046">
    <property type="protein sequence ID" value="UOQ73898.1"/>
    <property type="molecule type" value="Genomic_DNA"/>
</dbReference>
<sequence>MRYSTFLVVLWYSIAGILAPARAQQPEQVVRQQLAWNGHIEAANKVGQLRRVPTFEGAIFRLADQYPSFQIRVPGQVGQGSVRNAVYEPFSPADAKLLATINLPTTATAEVVTGTEQRRKVSFALIPAVRRNAQSGQAEKLVSFEYAYSLTSEQGRPAKIKKARTYANSSVLAQGDWYRIGVATSGIYKLDKKALESMGISMQGLDPRRLKIYGNAMGTLPQANSAYRPDDLAENAIFVAGEADNSFDDADYVLFYARGPHTWSLDTSGIAPRFKHDLNVYADTAYYFVTVGSTPGLRVGAPRTISGRPTATINQFLDRQFHEHELINLGKSGRQWLGEGFSKDGSPGNSPFPRLIWCLVPRCSLLRK</sequence>
<accession>A0A8T9QCP5</accession>
<dbReference type="AlphaFoldDB" id="A0A8T9QCP5"/>
<reference evidence="1" key="1">
    <citation type="submission" date="2022-04" db="EMBL/GenBank/DDBJ databases">
        <title>Hymenobacter sp. isolated from the air.</title>
        <authorList>
            <person name="Won M."/>
            <person name="Lee C.-M."/>
            <person name="Woen H.-Y."/>
            <person name="Kwon S.-W."/>
        </authorList>
    </citation>
    <scope>NUCLEOTIDE SEQUENCE</scope>
    <source>
        <strain evidence="1">5116S-3</strain>
    </source>
</reference>
<dbReference type="RefSeq" id="WP_244677245.1">
    <property type="nucleotide sequence ID" value="NZ_CP095046.1"/>
</dbReference>
<evidence type="ECO:0008006" key="3">
    <source>
        <dbReference type="Google" id="ProtNLM"/>
    </source>
</evidence>
<evidence type="ECO:0000313" key="2">
    <source>
        <dbReference type="Proteomes" id="UP000831796"/>
    </source>
</evidence>
<keyword evidence="2" id="KW-1185">Reference proteome</keyword>
<name>A0A8T9QCP5_9BACT</name>
<dbReference type="Proteomes" id="UP000831796">
    <property type="component" value="Chromosome"/>
</dbReference>
<dbReference type="KEGG" id="hcu:MUN79_08350"/>
<gene>
    <name evidence="1" type="ORF">MUN79_08350</name>
</gene>
<protein>
    <recommendedName>
        <fullName evidence="3">Gingipain propeptide domain-containing protein</fullName>
    </recommendedName>
</protein>
<organism evidence="1 2">
    <name type="scientific">Hymenobacter cellulosilyticus</name>
    <dbReference type="NCBI Taxonomy" id="2932248"/>
    <lineage>
        <taxon>Bacteria</taxon>
        <taxon>Pseudomonadati</taxon>
        <taxon>Bacteroidota</taxon>
        <taxon>Cytophagia</taxon>
        <taxon>Cytophagales</taxon>
        <taxon>Hymenobacteraceae</taxon>
        <taxon>Hymenobacter</taxon>
    </lineage>
</organism>
<evidence type="ECO:0000313" key="1">
    <source>
        <dbReference type="EMBL" id="UOQ73898.1"/>
    </source>
</evidence>